<dbReference type="Pfam" id="PF18476">
    <property type="entry name" value="PIN_8"/>
    <property type="match status" value="1"/>
</dbReference>
<evidence type="ECO:0000313" key="2">
    <source>
        <dbReference type="EMBL" id="SFD80871.1"/>
    </source>
</evidence>
<proteinExistence type="predicted"/>
<dbReference type="InterPro" id="IPR041578">
    <property type="entry name" value="PIN_8"/>
</dbReference>
<accession>A0A1I1VCQ4</accession>
<dbReference type="SUPFAM" id="SSF88723">
    <property type="entry name" value="PIN domain-like"/>
    <property type="match status" value="1"/>
</dbReference>
<evidence type="ECO:0000313" key="3">
    <source>
        <dbReference type="Proteomes" id="UP000199207"/>
    </source>
</evidence>
<evidence type="ECO:0000259" key="1">
    <source>
        <dbReference type="Pfam" id="PF18476"/>
    </source>
</evidence>
<dbReference type="RefSeq" id="WP_139238488.1">
    <property type="nucleotide sequence ID" value="NZ_FOLM01000034.1"/>
</dbReference>
<dbReference type="OrthoDB" id="9182727at2"/>
<dbReference type="AlphaFoldDB" id="A0A1I1VCQ4"/>
<sequence>MPPGQGLFDGFEAQRTPSDDDYKAVLQQGLVVLDTNVLLDLYRMNCRVREDMLTVLQTLAERLWIPQQVITEFWRNRQSEELIAYHDRKADTAKQALRDAFSRANRAIEEWTRNVHADSELAAPLREKLSGAERIFEELKDMLDSQAAEDSVFGIRNTNTDPVITELERLLDGRVGLPFCHKCYTKELDRAKDRASRQIPPGFLDFESGKKDDEAAGDYFVWRQLLDEAASQRTDVLFVTRDLKDDWWRKASPKAIRMPRVELVNELRDLTGRRLFMVEPSVLMRQVSRVFKLEKKFDRNSVAALQHLETASEAADEMRRSASDTRYGLAQVPGGRSGDYVETIWIMAQLAEENSQLSSCIEKFMEYFPSITLVPEARRRLMNLVNLGLAVVQREQIYLTEHGRKFTENRDAELLCRLFMERIKGAAEVRDMQRRGIDISEVKDLLAEHPDLELSATQSDLLIRWMGKLGLLTR</sequence>
<protein>
    <recommendedName>
        <fullName evidence="1">PIN like domain-containing protein</fullName>
    </recommendedName>
</protein>
<name>A0A1I1VCQ4_9ACTN</name>
<gene>
    <name evidence="2" type="ORF">SAMN05421773_1342</name>
</gene>
<dbReference type="EMBL" id="FOLM01000034">
    <property type="protein sequence ID" value="SFD80871.1"/>
    <property type="molecule type" value="Genomic_DNA"/>
</dbReference>
<reference evidence="2 3" key="1">
    <citation type="submission" date="2016-10" db="EMBL/GenBank/DDBJ databases">
        <authorList>
            <person name="de Groot N.N."/>
        </authorList>
    </citation>
    <scope>NUCLEOTIDE SEQUENCE [LARGE SCALE GENOMIC DNA]</scope>
    <source>
        <strain evidence="2 3">CGMCC 4.5739</strain>
    </source>
</reference>
<organism evidence="2 3">
    <name type="scientific">Streptomyces aidingensis</name>
    <dbReference type="NCBI Taxonomy" id="910347"/>
    <lineage>
        <taxon>Bacteria</taxon>
        <taxon>Bacillati</taxon>
        <taxon>Actinomycetota</taxon>
        <taxon>Actinomycetes</taxon>
        <taxon>Kitasatosporales</taxon>
        <taxon>Streptomycetaceae</taxon>
        <taxon>Streptomyces</taxon>
    </lineage>
</organism>
<dbReference type="STRING" id="910347.SAMN05421773_1342"/>
<feature type="domain" description="PIN like" evidence="1">
    <location>
        <begin position="30"/>
        <end position="263"/>
    </location>
</feature>
<dbReference type="InterPro" id="IPR029060">
    <property type="entry name" value="PIN-like_dom_sf"/>
</dbReference>
<dbReference type="Proteomes" id="UP000199207">
    <property type="component" value="Unassembled WGS sequence"/>
</dbReference>
<keyword evidence="3" id="KW-1185">Reference proteome</keyword>